<dbReference type="GO" id="GO:0005886">
    <property type="term" value="C:plasma membrane"/>
    <property type="evidence" value="ECO:0007669"/>
    <property type="project" value="TreeGrafter"/>
</dbReference>
<evidence type="ECO:0000313" key="7">
    <source>
        <dbReference type="Proteomes" id="UP000308092"/>
    </source>
</evidence>
<evidence type="ECO:0000256" key="1">
    <source>
        <dbReference type="ARBA" id="ARBA00004141"/>
    </source>
</evidence>
<feature type="transmembrane region" description="Helical" evidence="5">
    <location>
        <begin position="260"/>
        <end position="278"/>
    </location>
</feature>
<feature type="transmembrane region" description="Helical" evidence="5">
    <location>
        <begin position="35"/>
        <end position="55"/>
    </location>
</feature>
<comment type="caution">
    <text evidence="6">The sequence shown here is derived from an EMBL/GenBank/DDBJ whole genome shotgun (WGS) entry which is preliminary data.</text>
</comment>
<evidence type="ECO:0000256" key="3">
    <source>
        <dbReference type="ARBA" id="ARBA00022989"/>
    </source>
</evidence>
<keyword evidence="3 5" id="KW-1133">Transmembrane helix</keyword>
<name>A0A4S3JHK9_9EURO</name>
<feature type="transmembrane region" description="Helical" evidence="5">
    <location>
        <begin position="138"/>
        <end position="158"/>
    </location>
</feature>
<evidence type="ECO:0000313" key="6">
    <source>
        <dbReference type="EMBL" id="THC92691.1"/>
    </source>
</evidence>
<comment type="subcellular location">
    <subcellularLocation>
        <location evidence="1">Membrane</location>
        <topology evidence="1">Multi-pass membrane protein</topology>
    </subcellularLocation>
</comment>
<feature type="transmembrane region" description="Helical" evidence="5">
    <location>
        <begin position="95"/>
        <end position="117"/>
    </location>
</feature>
<keyword evidence="2 5" id="KW-0812">Transmembrane</keyword>
<proteinExistence type="predicted"/>
<sequence>MGTPTPNATLLANPHLCTLDTCPIELATVRYVPNFGGNVFFVVLFALALIIQLSFGTKAKTWSYMIAMLGGLILEIIGYIARIQMHYNPFKADPFLMYLVCLTLGPAFLSAAIYLCLSRLVIAYGEKISFLRARTYTILFITCDFVALVLQAVGGAIACIADTKDVAKLGTNIMVTGVSWQVFSLFLFTVLCADFAVRVRRAPEYEFNVYFEGLRATASFRWFLVGLAVATFTIIVRSVFRCAELSAGLGGDLANDEVTFMVLEGAMIAIAVIALTVLHPGWVWKGQWGDAVWHMRSNTGDQGGYNGAGMGKNGSYMLSSRYEMVRGR</sequence>
<reference evidence="6 7" key="1">
    <citation type="submission" date="2019-03" db="EMBL/GenBank/DDBJ databases">
        <title>The genome sequence of a newly discovered highly antifungal drug resistant Aspergillus species, Aspergillus tanneri NIH 1004.</title>
        <authorList>
            <person name="Mounaud S."/>
            <person name="Singh I."/>
            <person name="Joardar V."/>
            <person name="Pakala S."/>
            <person name="Pakala S."/>
            <person name="Venepally P."/>
            <person name="Hoover J."/>
            <person name="Nierman W."/>
            <person name="Chung J."/>
            <person name="Losada L."/>
        </authorList>
    </citation>
    <scope>NUCLEOTIDE SEQUENCE [LARGE SCALE GENOMIC DNA]</scope>
    <source>
        <strain evidence="6 7">NIH1004</strain>
    </source>
</reference>
<protein>
    <submittedName>
        <fullName evidence="6">Uncharacterized protein</fullName>
    </submittedName>
</protein>
<dbReference type="VEuPathDB" id="FungiDB:EYZ11_007830"/>
<dbReference type="PANTHER" id="PTHR31465">
    <property type="entry name" value="PROTEIN RTA1-RELATED"/>
    <property type="match status" value="1"/>
</dbReference>
<dbReference type="EMBL" id="SOSA01000315">
    <property type="protein sequence ID" value="THC92691.1"/>
    <property type="molecule type" value="Genomic_DNA"/>
</dbReference>
<keyword evidence="4 5" id="KW-0472">Membrane</keyword>
<dbReference type="STRING" id="1220188.A0A4S3JHK9"/>
<feature type="transmembrane region" description="Helical" evidence="5">
    <location>
        <begin position="178"/>
        <end position="197"/>
    </location>
</feature>
<feature type="transmembrane region" description="Helical" evidence="5">
    <location>
        <begin position="218"/>
        <end position="240"/>
    </location>
</feature>
<dbReference type="Proteomes" id="UP000308092">
    <property type="component" value="Unassembled WGS sequence"/>
</dbReference>
<organism evidence="6 7">
    <name type="scientific">Aspergillus tanneri</name>
    <dbReference type="NCBI Taxonomy" id="1220188"/>
    <lineage>
        <taxon>Eukaryota</taxon>
        <taxon>Fungi</taxon>
        <taxon>Dikarya</taxon>
        <taxon>Ascomycota</taxon>
        <taxon>Pezizomycotina</taxon>
        <taxon>Eurotiomycetes</taxon>
        <taxon>Eurotiomycetidae</taxon>
        <taxon>Eurotiales</taxon>
        <taxon>Aspergillaceae</taxon>
        <taxon>Aspergillus</taxon>
        <taxon>Aspergillus subgen. Circumdati</taxon>
    </lineage>
</organism>
<accession>A0A4S3JHK9</accession>
<dbReference type="InterPro" id="IPR007568">
    <property type="entry name" value="RTA1"/>
</dbReference>
<dbReference type="GO" id="GO:0000324">
    <property type="term" value="C:fungal-type vacuole"/>
    <property type="evidence" value="ECO:0007669"/>
    <property type="project" value="TreeGrafter"/>
</dbReference>
<evidence type="ECO:0000256" key="4">
    <source>
        <dbReference type="ARBA" id="ARBA00023136"/>
    </source>
</evidence>
<feature type="transmembrane region" description="Helical" evidence="5">
    <location>
        <begin position="62"/>
        <end position="83"/>
    </location>
</feature>
<evidence type="ECO:0000256" key="5">
    <source>
        <dbReference type="SAM" id="Phobius"/>
    </source>
</evidence>
<evidence type="ECO:0000256" key="2">
    <source>
        <dbReference type="ARBA" id="ARBA00022692"/>
    </source>
</evidence>
<dbReference type="AlphaFoldDB" id="A0A4S3JHK9"/>
<keyword evidence="7" id="KW-1185">Reference proteome</keyword>
<dbReference type="PANTHER" id="PTHR31465:SF9">
    <property type="entry name" value="SPHINGOID LONG-CHAIN BASE TRANSPORTER RSB1"/>
    <property type="match status" value="1"/>
</dbReference>
<gene>
    <name evidence="6" type="ORF">EYZ11_007830</name>
</gene>
<dbReference type="Pfam" id="PF04479">
    <property type="entry name" value="RTA1"/>
    <property type="match status" value="1"/>
</dbReference>